<comment type="caution">
    <text evidence="2">The sequence shown here is derived from an EMBL/GenBank/DDBJ whole genome shotgun (WGS) entry which is preliminary data.</text>
</comment>
<keyword evidence="1" id="KW-1133">Transmembrane helix</keyword>
<evidence type="ECO:0000313" key="2">
    <source>
        <dbReference type="EMBL" id="GAA3809351.1"/>
    </source>
</evidence>
<evidence type="ECO:0000313" key="3">
    <source>
        <dbReference type="Proteomes" id="UP001501009"/>
    </source>
</evidence>
<evidence type="ECO:0000256" key="1">
    <source>
        <dbReference type="SAM" id="Phobius"/>
    </source>
</evidence>
<dbReference type="EMBL" id="BAABDE010000020">
    <property type="protein sequence ID" value="GAA3809351.1"/>
    <property type="molecule type" value="Genomic_DNA"/>
</dbReference>
<gene>
    <name evidence="2" type="ORF">GCM10022403_049210</name>
</gene>
<reference evidence="3" key="1">
    <citation type="journal article" date="2019" name="Int. J. Syst. Evol. Microbiol.">
        <title>The Global Catalogue of Microorganisms (GCM) 10K type strain sequencing project: providing services to taxonomists for standard genome sequencing and annotation.</title>
        <authorList>
            <consortium name="The Broad Institute Genomics Platform"/>
            <consortium name="The Broad Institute Genome Sequencing Center for Infectious Disease"/>
            <person name="Wu L."/>
            <person name="Ma J."/>
        </authorList>
    </citation>
    <scope>NUCLEOTIDE SEQUENCE [LARGE SCALE GENOMIC DNA]</scope>
    <source>
        <strain evidence="3">JCM 17138</strain>
    </source>
</reference>
<keyword evidence="1" id="KW-0812">Transmembrane</keyword>
<dbReference type="Proteomes" id="UP001501009">
    <property type="component" value="Unassembled WGS sequence"/>
</dbReference>
<dbReference type="RefSeq" id="WP_275772334.1">
    <property type="nucleotide sequence ID" value="NZ_BAABDE010000020.1"/>
</dbReference>
<name>A0ABP7I189_9ACTN</name>
<accession>A0ABP7I189</accession>
<keyword evidence="3" id="KW-1185">Reference proteome</keyword>
<sequence>MTLGTLLLLTVGSPLGLGLVVVLTGATIPPLLTLCSVLTASTVHQAVLTQAFSWLGSAGAAGSAAAVMTLQSLVGLRLLRTAKGQLARAEPTTN</sequence>
<proteinExistence type="predicted"/>
<organism evidence="2 3">
    <name type="scientific">Streptomyces coacervatus</name>
    <dbReference type="NCBI Taxonomy" id="647381"/>
    <lineage>
        <taxon>Bacteria</taxon>
        <taxon>Bacillati</taxon>
        <taxon>Actinomycetota</taxon>
        <taxon>Actinomycetes</taxon>
        <taxon>Kitasatosporales</taxon>
        <taxon>Streptomycetaceae</taxon>
        <taxon>Streptomyces</taxon>
    </lineage>
</organism>
<keyword evidence="1" id="KW-0472">Membrane</keyword>
<feature type="transmembrane region" description="Helical" evidence="1">
    <location>
        <begin position="51"/>
        <end position="79"/>
    </location>
</feature>
<protein>
    <submittedName>
        <fullName evidence="2">Uncharacterized protein</fullName>
    </submittedName>
</protein>